<reference evidence="1 2" key="1">
    <citation type="journal article" date="2015" name="Nature">
        <title>rRNA introns, odd ribosomes, and small enigmatic genomes across a large radiation of phyla.</title>
        <authorList>
            <person name="Brown C.T."/>
            <person name="Hug L.A."/>
            <person name="Thomas B.C."/>
            <person name="Sharon I."/>
            <person name="Castelle C.J."/>
            <person name="Singh A."/>
            <person name="Wilkins M.J."/>
            <person name="Williams K.H."/>
            <person name="Banfield J.F."/>
        </authorList>
    </citation>
    <scope>NUCLEOTIDE SEQUENCE [LARGE SCALE GENOMIC DNA]</scope>
</reference>
<evidence type="ECO:0008006" key="3">
    <source>
        <dbReference type="Google" id="ProtNLM"/>
    </source>
</evidence>
<evidence type="ECO:0000313" key="1">
    <source>
        <dbReference type="EMBL" id="KKQ34718.1"/>
    </source>
</evidence>
<organism evidence="1 2">
    <name type="scientific">Candidatus Nomurabacteria bacterium GW2011_GWB1_37_5</name>
    <dbReference type="NCBI Taxonomy" id="1618742"/>
    <lineage>
        <taxon>Bacteria</taxon>
        <taxon>Candidatus Nomuraibacteriota</taxon>
    </lineage>
</organism>
<dbReference type="InterPro" id="IPR046871">
    <property type="entry name" value="Pro_CA_2"/>
</dbReference>
<proteinExistence type="predicted"/>
<dbReference type="Pfam" id="PF20393">
    <property type="entry name" value="Pro_CA_2"/>
    <property type="match status" value="1"/>
</dbReference>
<gene>
    <name evidence="1" type="ORF">US50_C0039G0014</name>
</gene>
<evidence type="ECO:0000313" key="2">
    <source>
        <dbReference type="Proteomes" id="UP000033876"/>
    </source>
</evidence>
<comment type="caution">
    <text evidence="1">The sequence shown here is derived from an EMBL/GenBank/DDBJ whole genome shotgun (WGS) entry which is preliminary data.</text>
</comment>
<dbReference type="Proteomes" id="UP000033876">
    <property type="component" value="Unassembled WGS sequence"/>
</dbReference>
<dbReference type="EMBL" id="LBTF01000039">
    <property type="protein sequence ID" value="KKQ34718.1"/>
    <property type="molecule type" value="Genomic_DNA"/>
</dbReference>
<protein>
    <recommendedName>
        <fullName evidence="3">Carbonic anhydrase</fullName>
    </recommendedName>
</protein>
<accession>A0A0G0GUP3</accession>
<name>A0A0G0GUP3_9BACT</name>
<sequence length="122" mass="13992">MNLTSIIEHASPKERYQADACIIWCLDNRFHGLLNKFIKLRGYKNCDLVNVTGGAKDLVGNEKRRKNYLFSQIERSISFHGTKKVILMIHSDCAAYEQEIKKTSTEKLFLISEIVRTIDGIS</sequence>
<dbReference type="AlphaFoldDB" id="A0A0G0GUP3"/>